<dbReference type="Proteomes" id="UP000005446">
    <property type="component" value="Unassembled WGS sequence"/>
</dbReference>
<sequence length="213" mass="24453">MSTPDAIHRVPVPNAVSSTNDAPSFTHELYFPGAYSKRSQGLQRITYLRTTLLSSELWLCLAPTDDSGTMFDLRPYREPGFERVLKTMPGLKELIVVHDIKSFERRQCRSASCTVLLNQIPSRLAQQPDNMLLSEEIDEQHWDLALSGSYMFPRVYGMIDCRCKNKKVIYEDFDYEPDLGYDESGYEPYDPECGGWAEESRSLFTIAYDDYSL</sequence>
<dbReference type="AlphaFoldDB" id="H0EHL0"/>
<organism evidence="1 2">
    <name type="scientific">Glarea lozoyensis (strain ATCC 74030 / MF5533)</name>
    <dbReference type="NCBI Taxonomy" id="1104152"/>
    <lineage>
        <taxon>Eukaryota</taxon>
        <taxon>Fungi</taxon>
        <taxon>Dikarya</taxon>
        <taxon>Ascomycota</taxon>
        <taxon>Pezizomycotina</taxon>
        <taxon>Leotiomycetes</taxon>
        <taxon>Helotiales</taxon>
        <taxon>Helotiaceae</taxon>
        <taxon>Glarea</taxon>
    </lineage>
</organism>
<comment type="caution">
    <text evidence="1">The sequence shown here is derived from an EMBL/GenBank/DDBJ whole genome shotgun (WGS) entry which is preliminary data.</text>
</comment>
<proteinExistence type="predicted"/>
<keyword evidence="2" id="KW-1185">Reference proteome</keyword>
<accession>H0EHL0</accession>
<protein>
    <submittedName>
        <fullName evidence="1">Uncharacterized protein</fullName>
    </submittedName>
</protein>
<dbReference type="HOGENOM" id="CLU_1294530_0_0_1"/>
<dbReference type="InParanoid" id="H0EHL0"/>
<dbReference type="OrthoDB" id="3513892at2759"/>
<gene>
    <name evidence="1" type="ORF">M7I_1993</name>
</gene>
<name>H0EHL0_GLAL7</name>
<reference evidence="1 2" key="1">
    <citation type="journal article" date="2012" name="Eukaryot. Cell">
        <title>Genome sequence of the fungus Glarea lozoyensis: the first genome sequence of a species from the Helotiaceae family.</title>
        <authorList>
            <person name="Youssar L."/>
            <person name="Gruening B.A."/>
            <person name="Erxleben A."/>
            <person name="Guenther S."/>
            <person name="Huettel W."/>
        </authorList>
    </citation>
    <scope>NUCLEOTIDE SEQUENCE [LARGE SCALE GENOMIC DNA]</scope>
    <source>
        <strain evidence="2">ATCC 74030 / MF5533</strain>
    </source>
</reference>
<evidence type="ECO:0000313" key="1">
    <source>
        <dbReference type="EMBL" id="EHL02039.1"/>
    </source>
</evidence>
<dbReference type="EMBL" id="AGUE01000040">
    <property type="protein sequence ID" value="EHL02039.1"/>
    <property type="molecule type" value="Genomic_DNA"/>
</dbReference>
<evidence type="ECO:0000313" key="2">
    <source>
        <dbReference type="Proteomes" id="UP000005446"/>
    </source>
</evidence>